<evidence type="ECO:0000259" key="11">
    <source>
        <dbReference type="SMART" id="SM00387"/>
    </source>
</evidence>
<dbReference type="eggNOG" id="COG4585">
    <property type="taxonomic scope" value="Bacteria"/>
</dbReference>
<keyword evidence="8" id="KW-0902">Two-component regulatory system</keyword>
<keyword evidence="10" id="KW-0812">Transmembrane</keyword>
<dbReference type="GO" id="GO:0005524">
    <property type="term" value="F:ATP binding"/>
    <property type="evidence" value="ECO:0007669"/>
    <property type="project" value="UniProtKB-KW"/>
</dbReference>
<dbReference type="Proteomes" id="UP000182135">
    <property type="component" value="Unassembled WGS sequence"/>
</dbReference>
<keyword evidence="9" id="KW-0175">Coiled coil</keyword>
<evidence type="ECO:0000256" key="7">
    <source>
        <dbReference type="ARBA" id="ARBA00022840"/>
    </source>
</evidence>
<evidence type="ECO:0000256" key="9">
    <source>
        <dbReference type="SAM" id="Coils"/>
    </source>
</evidence>
<dbReference type="InterPro" id="IPR003594">
    <property type="entry name" value="HATPase_dom"/>
</dbReference>
<dbReference type="SUPFAM" id="SSF55874">
    <property type="entry name" value="ATPase domain of HSP90 chaperone/DNA topoisomerase II/histidine kinase"/>
    <property type="match status" value="1"/>
</dbReference>
<gene>
    <name evidence="12" type="ORF">SAMN04487885_102145</name>
</gene>
<evidence type="ECO:0000256" key="10">
    <source>
        <dbReference type="SAM" id="Phobius"/>
    </source>
</evidence>
<comment type="catalytic activity">
    <reaction evidence="1">
        <text>ATP + protein L-histidine = ADP + protein N-phospho-L-histidine.</text>
        <dbReference type="EC" id="2.7.13.3"/>
    </reaction>
</comment>
<keyword evidence="5" id="KW-0547">Nucleotide-binding</keyword>
<keyword evidence="6 12" id="KW-0418">Kinase</keyword>
<evidence type="ECO:0000256" key="5">
    <source>
        <dbReference type="ARBA" id="ARBA00022741"/>
    </source>
</evidence>
<evidence type="ECO:0000313" key="13">
    <source>
        <dbReference type="Proteomes" id="UP000182135"/>
    </source>
</evidence>
<keyword evidence="10" id="KW-1133">Transmembrane helix</keyword>
<feature type="transmembrane region" description="Helical" evidence="10">
    <location>
        <begin position="7"/>
        <end position="24"/>
    </location>
</feature>
<dbReference type="RefSeq" id="WP_074844303.1">
    <property type="nucleotide sequence ID" value="NZ_FOOE01000002.1"/>
</dbReference>
<proteinExistence type="predicted"/>
<keyword evidence="10" id="KW-0472">Membrane</keyword>
<evidence type="ECO:0000313" key="12">
    <source>
        <dbReference type="EMBL" id="SFF54816.1"/>
    </source>
</evidence>
<feature type="domain" description="Histidine kinase/HSP90-like ATPase" evidence="11">
    <location>
        <begin position="289"/>
        <end position="380"/>
    </location>
</feature>
<dbReference type="SMART" id="SM00387">
    <property type="entry name" value="HATPase_c"/>
    <property type="match status" value="1"/>
</dbReference>
<dbReference type="Gene3D" id="1.20.5.1930">
    <property type="match status" value="1"/>
</dbReference>
<feature type="transmembrane region" description="Helical" evidence="10">
    <location>
        <begin position="55"/>
        <end position="72"/>
    </location>
</feature>
<feature type="coiled-coil region" evidence="9">
    <location>
        <begin position="145"/>
        <end position="182"/>
    </location>
</feature>
<dbReference type="PANTHER" id="PTHR24421">
    <property type="entry name" value="NITRATE/NITRITE SENSOR PROTEIN NARX-RELATED"/>
    <property type="match status" value="1"/>
</dbReference>
<reference evidence="12 13" key="1">
    <citation type="submission" date="2016-10" db="EMBL/GenBank/DDBJ databases">
        <authorList>
            <person name="de Groot N.N."/>
        </authorList>
    </citation>
    <scope>NUCLEOTIDE SEQUENCE [LARGE SCALE GENOMIC DNA]</scope>
    <source>
        <strain evidence="12 13">NLAE-zl-G419</strain>
    </source>
</reference>
<evidence type="ECO:0000256" key="6">
    <source>
        <dbReference type="ARBA" id="ARBA00022777"/>
    </source>
</evidence>
<dbReference type="Gene3D" id="3.30.565.10">
    <property type="entry name" value="Histidine kinase-like ATPase, C-terminal domain"/>
    <property type="match status" value="1"/>
</dbReference>
<protein>
    <recommendedName>
        <fullName evidence="2">histidine kinase</fullName>
        <ecNumber evidence="2">2.7.13.3</ecNumber>
    </recommendedName>
</protein>
<dbReference type="CDD" id="cd16917">
    <property type="entry name" value="HATPase_UhpB-NarQ-NarX-like"/>
    <property type="match status" value="1"/>
</dbReference>
<evidence type="ECO:0000256" key="4">
    <source>
        <dbReference type="ARBA" id="ARBA00022679"/>
    </source>
</evidence>
<evidence type="ECO:0000256" key="3">
    <source>
        <dbReference type="ARBA" id="ARBA00022553"/>
    </source>
</evidence>
<keyword evidence="7" id="KW-0067">ATP-binding</keyword>
<dbReference type="EMBL" id="FOOE01000002">
    <property type="protein sequence ID" value="SFF54816.1"/>
    <property type="molecule type" value="Genomic_DNA"/>
</dbReference>
<dbReference type="GO" id="GO:0000155">
    <property type="term" value="F:phosphorelay sensor kinase activity"/>
    <property type="evidence" value="ECO:0007669"/>
    <property type="project" value="InterPro"/>
</dbReference>
<dbReference type="InterPro" id="IPR036890">
    <property type="entry name" value="HATPase_C_sf"/>
</dbReference>
<feature type="transmembrane region" description="Helical" evidence="10">
    <location>
        <begin position="122"/>
        <end position="139"/>
    </location>
</feature>
<evidence type="ECO:0000256" key="2">
    <source>
        <dbReference type="ARBA" id="ARBA00012438"/>
    </source>
</evidence>
<dbReference type="InterPro" id="IPR011712">
    <property type="entry name" value="Sig_transdc_His_kin_sub3_dim/P"/>
</dbReference>
<dbReference type="EC" id="2.7.13.3" evidence="2"/>
<dbReference type="Pfam" id="PF07730">
    <property type="entry name" value="HisKA_3"/>
    <property type="match status" value="1"/>
</dbReference>
<organism evidence="12 13">
    <name type="scientific">Clostridium cadaveris</name>
    <dbReference type="NCBI Taxonomy" id="1529"/>
    <lineage>
        <taxon>Bacteria</taxon>
        <taxon>Bacillati</taxon>
        <taxon>Bacillota</taxon>
        <taxon>Clostridia</taxon>
        <taxon>Eubacteriales</taxon>
        <taxon>Clostridiaceae</taxon>
        <taxon>Clostridium</taxon>
    </lineage>
</organism>
<dbReference type="STRING" id="1529.SAMN04487885_102145"/>
<accession>A0A1I2JPW2</accession>
<dbReference type="OrthoDB" id="9781904at2"/>
<dbReference type="Pfam" id="PF02518">
    <property type="entry name" value="HATPase_c"/>
    <property type="match status" value="1"/>
</dbReference>
<evidence type="ECO:0000256" key="8">
    <source>
        <dbReference type="ARBA" id="ARBA00023012"/>
    </source>
</evidence>
<dbReference type="AlphaFoldDB" id="A0A1I2JPW2"/>
<keyword evidence="13" id="KW-1185">Reference proteome</keyword>
<dbReference type="InterPro" id="IPR050482">
    <property type="entry name" value="Sensor_HK_TwoCompSys"/>
</dbReference>
<keyword evidence="4" id="KW-0808">Transferase</keyword>
<dbReference type="GO" id="GO:0016020">
    <property type="term" value="C:membrane"/>
    <property type="evidence" value="ECO:0007669"/>
    <property type="project" value="InterPro"/>
</dbReference>
<evidence type="ECO:0000256" key="1">
    <source>
        <dbReference type="ARBA" id="ARBA00000085"/>
    </source>
</evidence>
<feature type="transmembrane region" description="Helical" evidence="10">
    <location>
        <begin position="100"/>
        <end position="116"/>
    </location>
</feature>
<dbReference type="GO" id="GO:0046983">
    <property type="term" value="F:protein dimerization activity"/>
    <property type="evidence" value="ECO:0007669"/>
    <property type="project" value="InterPro"/>
</dbReference>
<keyword evidence="3" id="KW-0597">Phosphoprotein</keyword>
<sequence>MKKLKEFILIRYIMISAILFQLIVNHKDMSTLATIIMGLFILNNQLRLFYFKTKLGYVSVALEIMLAFLSYSIYSGKLILYLLPSILDCFIMLKARYSKWLIGIIFIGTFLASLINGDGEGTLNLVYICTMIILLFYVSNENKEKVNAQALYDKLRVKEKELKEANINLENYASSIEELTLLKERNRISREIHDSVGHALSTAMIQLGAMERIASKENSKLEPMTKNLREFINESLKDVRRAVKELKPIEYNSFEGIFKVDELLKNFSNLTGVEVDFKTTGTPWGMSSKQISNMYRIIQEALSNSLKHGRATKVKISFNFSEDGLAVVISDNGIGMDSIEEVGLGLKSIRERINELNGEVKFLSKDNEGFKIFLSVVREKEEEF</sequence>
<dbReference type="PANTHER" id="PTHR24421:SF10">
    <property type="entry name" value="NITRATE_NITRITE SENSOR PROTEIN NARQ"/>
    <property type="match status" value="1"/>
</dbReference>
<name>A0A1I2JPW2_9CLOT</name>
<feature type="transmembrane region" description="Helical" evidence="10">
    <location>
        <begin position="30"/>
        <end position="48"/>
    </location>
</feature>